<comment type="caution">
    <text evidence="3">The sequence shown here is derived from an EMBL/GenBank/DDBJ whole genome shotgun (WGS) entry which is preliminary data.</text>
</comment>
<keyword evidence="1" id="KW-0472">Membrane</keyword>
<dbReference type="RefSeq" id="WP_343760582.1">
    <property type="nucleotide sequence ID" value="NZ_BAAACG010000008.1"/>
</dbReference>
<gene>
    <name evidence="3" type="ORF">GCM10008906_16040</name>
</gene>
<feature type="transmembrane region" description="Helical" evidence="1">
    <location>
        <begin position="12"/>
        <end position="38"/>
    </location>
</feature>
<sequence>MNKEKILNSKKSGVFGANLFVLIIMVLYIAFSMALTFIAPKIPNTLYSKIMVSFVLPQVIILLGSTIVYLKITKKSFKKVLRLNKVSGKSLLIILGIFICIYPVLAFANLLSLYIFPSMGVAIQNTFSGIPLVVKLCVIALMPAIFEEITMRGVALSGYDGISIGKSAIVIGFFFGTLHRNGNQFAYAFIMGIVFAYIVRITNSIIPSMICHFVYNGFSTVLAHFIPQKATSTDPTAMIDMATIISLSVITAICVMIIILLIRKLAEVNNYSDERQVENFKRENNITGKIKIFNWPFIGVIIMCVYSIGLELVRLYLLN</sequence>
<evidence type="ECO:0000313" key="4">
    <source>
        <dbReference type="Proteomes" id="UP001501510"/>
    </source>
</evidence>
<dbReference type="InterPro" id="IPR003675">
    <property type="entry name" value="Rce1/LyrA-like_dom"/>
</dbReference>
<evidence type="ECO:0000313" key="3">
    <source>
        <dbReference type="EMBL" id="GAA0738536.1"/>
    </source>
</evidence>
<dbReference type="Proteomes" id="UP001501510">
    <property type="component" value="Unassembled WGS sequence"/>
</dbReference>
<feature type="transmembrane region" description="Helical" evidence="1">
    <location>
        <begin position="158"/>
        <end position="178"/>
    </location>
</feature>
<feature type="transmembrane region" description="Helical" evidence="1">
    <location>
        <begin position="209"/>
        <end position="226"/>
    </location>
</feature>
<feature type="domain" description="CAAX prenyl protease 2/Lysostaphin resistance protein A-like" evidence="2">
    <location>
        <begin position="132"/>
        <end position="217"/>
    </location>
</feature>
<feature type="transmembrane region" description="Helical" evidence="1">
    <location>
        <begin position="128"/>
        <end position="146"/>
    </location>
</feature>
<keyword evidence="1" id="KW-1133">Transmembrane helix</keyword>
<dbReference type="EMBL" id="BAAACG010000008">
    <property type="protein sequence ID" value="GAA0738536.1"/>
    <property type="molecule type" value="Genomic_DNA"/>
</dbReference>
<organism evidence="3 4">
    <name type="scientific">Clostridium oceanicum</name>
    <dbReference type="NCBI Taxonomy" id="1543"/>
    <lineage>
        <taxon>Bacteria</taxon>
        <taxon>Bacillati</taxon>
        <taxon>Bacillota</taxon>
        <taxon>Clostridia</taxon>
        <taxon>Eubacteriales</taxon>
        <taxon>Clostridiaceae</taxon>
        <taxon>Clostridium</taxon>
    </lineage>
</organism>
<feature type="transmembrane region" description="Helical" evidence="1">
    <location>
        <begin position="91"/>
        <end position="116"/>
    </location>
</feature>
<accession>A0ABP3UME2</accession>
<feature type="transmembrane region" description="Helical" evidence="1">
    <location>
        <begin position="184"/>
        <end position="202"/>
    </location>
</feature>
<reference evidence="4" key="1">
    <citation type="journal article" date="2019" name="Int. J. Syst. Evol. Microbiol.">
        <title>The Global Catalogue of Microorganisms (GCM) 10K type strain sequencing project: providing services to taxonomists for standard genome sequencing and annotation.</title>
        <authorList>
            <consortium name="The Broad Institute Genomics Platform"/>
            <consortium name="The Broad Institute Genome Sequencing Center for Infectious Disease"/>
            <person name="Wu L."/>
            <person name="Ma J."/>
        </authorList>
    </citation>
    <scope>NUCLEOTIDE SEQUENCE [LARGE SCALE GENOMIC DNA]</scope>
    <source>
        <strain evidence="4">JCM 1407</strain>
    </source>
</reference>
<evidence type="ECO:0000259" key="2">
    <source>
        <dbReference type="Pfam" id="PF02517"/>
    </source>
</evidence>
<name>A0ABP3UME2_9CLOT</name>
<feature type="transmembrane region" description="Helical" evidence="1">
    <location>
        <begin position="292"/>
        <end position="317"/>
    </location>
</feature>
<keyword evidence="1" id="KW-0812">Transmembrane</keyword>
<dbReference type="Pfam" id="PF02517">
    <property type="entry name" value="Rce1-like"/>
    <property type="match status" value="1"/>
</dbReference>
<evidence type="ECO:0000256" key="1">
    <source>
        <dbReference type="SAM" id="Phobius"/>
    </source>
</evidence>
<proteinExistence type="predicted"/>
<feature type="transmembrane region" description="Helical" evidence="1">
    <location>
        <begin position="50"/>
        <end position="70"/>
    </location>
</feature>
<feature type="transmembrane region" description="Helical" evidence="1">
    <location>
        <begin position="238"/>
        <end position="262"/>
    </location>
</feature>
<keyword evidence="4" id="KW-1185">Reference proteome</keyword>
<protein>
    <submittedName>
        <fullName evidence="3">Type II CAAX endopeptidase family protein</fullName>
    </submittedName>
</protein>